<dbReference type="Proteomes" id="UP000003505">
    <property type="component" value="Unassembled WGS sequence"/>
</dbReference>
<gene>
    <name evidence="1" type="ORF">SELSPUOL_01026</name>
</gene>
<dbReference type="GO" id="GO:0016787">
    <property type="term" value="F:hydrolase activity"/>
    <property type="evidence" value="ECO:0007669"/>
    <property type="project" value="UniProtKB-KW"/>
</dbReference>
<name>C9LTL5_SELS3</name>
<keyword evidence="1" id="KW-0378">Hydrolase</keyword>
<dbReference type="Pfam" id="PF01955">
    <property type="entry name" value="CbiZ"/>
    <property type="match status" value="1"/>
</dbReference>
<evidence type="ECO:0000313" key="2">
    <source>
        <dbReference type="Proteomes" id="UP000003505"/>
    </source>
</evidence>
<dbReference type="PANTHER" id="PTHR35336">
    <property type="entry name" value="ADENOSYLCOBINAMIDE AMIDOHYDROLASE"/>
    <property type="match status" value="1"/>
</dbReference>
<dbReference type="InterPro" id="IPR052209">
    <property type="entry name" value="CbiZ"/>
</dbReference>
<reference evidence="1 2" key="1">
    <citation type="submission" date="2009-09" db="EMBL/GenBank/DDBJ databases">
        <authorList>
            <person name="Weinstock G."/>
            <person name="Sodergren E."/>
            <person name="Clifton S."/>
            <person name="Fulton L."/>
            <person name="Fulton B."/>
            <person name="Courtney L."/>
            <person name="Fronick C."/>
            <person name="Harrison M."/>
            <person name="Strong C."/>
            <person name="Farmer C."/>
            <person name="Delahaunty K."/>
            <person name="Markovic C."/>
            <person name="Hall O."/>
            <person name="Minx P."/>
            <person name="Tomlinson C."/>
            <person name="Mitreva M."/>
            <person name="Nelson J."/>
            <person name="Hou S."/>
            <person name="Wollam A."/>
            <person name="Pepin K.H."/>
            <person name="Johnson M."/>
            <person name="Bhonagiri V."/>
            <person name="Nash W.E."/>
            <person name="Warren W."/>
            <person name="Chinwalla A."/>
            <person name="Mardis E.R."/>
            <person name="Wilson R.K."/>
        </authorList>
    </citation>
    <scope>NUCLEOTIDE SEQUENCE [LARGE SCALE GENOMIC DNA]</scope>
    <source>
        <strain evidence="2">ATCC 35185 / DSM 20758 / VPI D19B-28</strain>
    </source>
</reference>
<dbReference type="InterPro" id="IPR002808">
    <property type="entry name" value="AdoCbi_amidolase"/>
</dbReference>
<comment type="caution">
    <text evidence="1">The sequence shown here is derived from an EMBL/GenBank/DDBJ whole genome shotgun (WGS) entry which is preliminary data.</text>
</comment>
<dbReference type="PANTHER" id="PTHR35336:SF5">
    <property type="entry name" value="ADENOSYLCOBINAMIDE AMIDOHYDROLASE"/>
    <property type="match status" value="1"/>
</dbReference>
<proteinExistence type="predicted"/>
<accession>C9LTL5</accession>
<dbReference type="EMBL" id="ACKP02000015">
    <property type="protein sequence ID" value="EEX77749.1"/>
    <property type="molecule type" value="Genomic_DNA"/>
</dbReference>
<protein>
    <submittedName>
        <fullName evidence="1">Adenosylcobinamide amidohydrolase</fullName>
    </submittedName>
</protein>
<evidence type="ECO:0000313" key="1">
    <source>
        <dbReference type="EMBL" id="EEX77749.1"/>
    </source>
</evidence>
<dbReference type="STRING" id="546271.Selsp_1207"/>
<dbReference type="AlphaFoldDB" id="C9LTL5"/>
<sequence length="376" mass="40967">MEGQEQMELARLTTGDVAYHYDKSIVLVFSGRRKVLSTSLYNGGYHEDFEAVFNRDMTQGSGMPCESFAPTYVESMKIVAERLGLAPELTSGMGTAAHMENASIVSRSYKELTVTAIVTGGVETNGGRVGDPASYYKTAEKKCGTINIMLVIDADLPPGILARALVTCTEAKTAALQELMAPSRYSTGLATGSGTDQTIVVANSESPLFFEGAGKHSKLGELIGLAVMAAVKEALKRQSGLTPAQQHDLLRRLRRFGVTEEALWQRYKEEAGANALIKAQFIAALEKMTAVPALFPLGVLFIHLYDEHLWGLLEKEETWEAAEKLLKEMAAALRLKTQEGMLMQEDYMESLAMLLVRAVVERAARAVSEETDADDA</sequence>
<dbReference type="eggNOG" id="COG1865">
    <property type="taxonomic scope" value="Bacteria"/>
</dbReference>
<organism evidence="1 2">
    <name type="scientific">Selenomonas sputigena (strain ATCC 35185 / DSM 20758 / CCUG 44933 / VPI D19B-28)</name>
    <dbReference type="NCBI Taxonomy" id="546271"/>
    <lineage>
        <taxon>Bacteria</taxon>
        <taxon>Bacillati</taxon>
        <taxon>Bacillota</taxon>
        <taxon>Negativicutes</taxon>
        <taxon>Selenomonadales</taxon>
        <taxon>Selenomonadaceae</taxon>
        <taxon>Selenomonas</taxon>
    </lineage>
</organism>
<dbReference type="OrthoDB" id="9767827at2"/>